<organism evidence="2 3">
    <name type="scientific">Porites lobata</name>
    <dbReference type="NCBI Taxonomy" id="104759"/>
    <lineage>
        <taxon>Eukaryota</taxon>
        <taxon>Metazoa</taxon>
        <taxon>Cnidaria</taxon>
        <taxon>Anthozoa</taxon>
        <taxon>Hexacorallia</taxon>
        <taxon>Scleractinia</taxon>
        <taxon>Fungiina</taxon>
        <taxon>Poritidae</taxon>
        <taxon>Porites</taxon>
    </lineage>
</organism>
<sequence>MNWVPRLLVIACLCMFLVVQTNGRCSEYEKMFGCKDSRNIPVKKCTEFEKLYGCQDSKPDKLKRHLRVSEGIPEAHRSAVQLPDEGWNLKMESGFKHRKRALLNFKYQDQKQEHSDERR</sequence>
<keyword evidence="1" id="KW-0732">Signal</keyword>
<evidence type="ECO:0000313" key="2">
    <source>
        <dbReference type="EMBL" id="CAH3037916.1"/>
    </source>
</evidence>
<dbReference type="Proteomes" id="UP001159405">
    <property type="component" value="Unassembled WGS sequence"/>
</dbReference>
<dbReference type="EMBL" id="CALNXK010000006">
    <property type="protein sequence ID" value="CAH3037916.1"/>
    <property type="molecule type" value="Genomic_DNA"/>
</dbReference>
<name>A0ABN8N179_9CNID</name>
<feature type="signal peptide" evidence="1">
    <location>
        <begin position="1"/>
        <end position="23"/>
    </location>
</feature>
<evidence type="ECO:0000313" key="3">
    <source>
        <dbReference type="Proteomes" id="UP001159405"/>
    </source>
</evidence>
<proteinExistence type="predicted"/>
<feature type="chain" id="PRO_5045351323" evidence="1">
    <location>
        <begin position="24"/>
        <end position="119"/>
    </location>
</feature>
<gene>
    <name evidence="2" type="ORF">PLOB_00039538</name>
</gene>
<comment type="caution">
    <text evidence="2">The sequence shown here is derived from an EMBL/GenBank/DDBJ whole genome shotgun (WGS) entry which is preliminary data.</text>
</comment>
<reference evidence="2 3" key="1">
    <citation type="submission" date="2022-05" db="EMBL/GenBank/DDBJ databases">
        <authorList>
            <consortium name="Genoscope - CEA"/>
            <person name="William W."/>
        </authorList>
    </citation>
    <scope>NUCLEOTIDE SEQUENCE [LARGE SCALE GENOMIC DNA]</scope>
</reference>
<keyword evidence="3" id="KW-1185">Reference proteome</keyword>
<protein>
    <submittedName>
        <fullName evidence="2">Uncharacterized protein</fullName>
    </submittedName>
</protein>
<evidence type="ECO:0000256" key="1">
    <source>
        <dbReference type="SAM" id="SignalP"/>
    </source>
</evidence>
<accession>A0ABN8N179</accession>